<gene>
    <name evidence="3" type="ORF">DHM44_01695</name>
</gene>
<comment type="caution">
    <text evidence="3">The sequence shown here is derived from an EMBL/GenBank/DDBJ whole genome shotgun (WGS) entry which is preliminary data.</text>
</comment>
<dbReference type="InterPro" id="IPR001387">
    <property type="entry name" value="Cro/C1-type_HTH"/>
</dbReference>
<sequence length="181" mass="20696">MTIGKKILDLRQSKKLTLRQLSKLSGCSLGFLSQIERDLVSPTIASLKKIADALEVNMMYFFDDPHSNQKVVVRRNERNKMVNPKSKVTYELLRPQFSETELEALYMYLKPGAFSGKESHSHNGEEFVIVLKGQLEVSVENETFLLDEGDSALYKSNHPHSWKNPSDDVTEVLWINHPPTF</sequence>
<organism evidence="3 4">
    <name type="scientific">Flexistipes sinusarabici</name>
    <dbReference type="NCBI Taxonomy" id="2352"/>
    <lineage>
        <taxon>Bacteria</taxon>
        <taxon>Pseudomonadati</taxon>
        <taxon>Deferribacterota</taxon>
        <taxon>Deferribacteres</taxon>
        <taxon>Deferribacterales</taxon>
        <taxon>Flexistipitaceae</taxon>
        <taxon>Flexistipes</taxon>
    </lineage>
</organism>
<dbReference type="AlphaFoldDB" id="A0A3D5Q9M5"/>
<dbReference type="EMBL" id="DPPF01000037">
    <property type="protein sequence ID" value="HCW92374.1"/>
    <property type="molecule type" value="Genomic_DNA"/>
</dbReference>
<protein>
    <submittedName>
        <fullName evidence="3">Transcriptional regulator</fullName>
    </submittedName>
</protein>
<keyword evidence="1" id="KW-0238">DNA-binding</keyword>
<feature type="domain" description="HTH cro/C1-type" evidence="2">
    <location>
        <begin position="7"/>
        <end position="61"/>
    </location>
</feature>
<dbReference type="CDD" id="cd00093">
    <property type="entry name" value="HTH_XRE"/>
    <property type="match status" value="1"/>
</dbReference>
<accession>A0A3D5Q9M5</accession>
<dbReference type="GO" id="GO:0003700">
    <property type="term" value="F:DNA-binding transcription factor activity"/>
    <property type="evidence" value="ECO:0007669"/>
    <property type="project" value="TreeGrafter"/>
</dbReference>
<dbReference type="PROSITE" id="PS50943">
    <property type="entry name" value="HTH_CROC1"/>
    <property type="match status" value="1"/>
</dbReference>
<dbReference type="InterPro" id="IPR014710">
    <property type="entry name" value="RmlC-like_jellyroll"/>
</dbReference>
<evidence type="ECO:0000256" key="1">
    <source>
        <dbReference type="ARBA" id="ARBA00023125"/>
    </source>
</evidence>
<dbReference type="InterPro" id="IPR010982">
    <property type="entry name" value="Lambda_DNA-bd_dom_sf"/>
</dbReference>
<dbReference type="InterPro" id="IPR013096">
    <property type="entry name" value="Cupin_2"/>
</dbReference>
<dbReference type="PANTHER" id="PTHR46797">
    <property type="entry name" value="HTH-TYPE TRANSCRIPTIONAL REGULATOR"/>
    <property type="match status" value="1"/>
</dbReference>
<dbReference type="InterPro" id="IPR011051">
    <property type="entry name" value="RmlC_Cupin_sf"/>
</dbReference>
<dbReference type="Gene3D" id="2.60.120.10">
    <property type="entry name" value="Jelly Rolls"/>
    <property type="match status" value="1"/>
</dbReference>
<dbReference type="PANTHER" id="PTHR46797:SF1">
    <property type="entry name" value="METHYLPHOSPHONATE SYNTHASE"/>
    <property type="match status" value="1"/>
</dbReference>
<name>A0A3D5Q9M5_FLESI</name>
<dbReference type="GO" id="GO:0003677">
    <property type="term" value="F:DNA binding"/>
    <property type="evidence" value="ECO:0007669"/>
    <property type="project" value="UniProtKB-KW"/>
</dbReference>
<evidence type="ECO:0000313" key="3">
    <source>
        <dbReference type="EMBL" id="HCW92374.1"/>
    </source>
</evidence>
<proteinExistence type="predicted"/>
<dbReference type="Pfam" id="PF07883">
    <property type="entry name" value="Cupin_2"/>
    <property type="match status" value="1"/>
</dbReference>
<dbReference type="Proteomes" id="UP000262325">
    <property type="component" value="Unassembled WGS sequence"/>
</dbReference>
<evidence type="ECO:0000313" key="4">
    <source>
        <dbReference type="Proteomes" id="UP000262325"/>
    </source>
</evidence>
<dbReference type="GO" id="GO:0005829">
    <property type="term" value="C:cytosol"/>
    <property type="evidence" value="ECO:0007669"/>
    <property type="project" value="TreeGrafter"/>
</dbReference>
<dbReference type="InterPro" id="IPR050807">
    <property type="entry name" value="TransReg_Diox_bact_type"/>
</dbReference>
<dbReference type="Pfam" id="PF01381">
    <property type="entry name" value="HTH_3"/>
    <property type="match status" value="1"/>
</dbReference>
<dbReference type="SMART" id="SM00530">
    <property type="entry name" value="HTH_XRE"/>
    <property type="match status" value="1"/>
</dbReference>
<dbReference type="CDD" id="cd02209">
    <property type="entry name" value="cupin_XRE_C"/>
    <property type="match status" value="1"/>
</dbReference>
<evidence type="ECO:0000259" key="2">
    <source>
        <dbReference type="PROSITE" id="PS50943"/>
    </source>
</evidence>
<reference evidence="3 4" key="1">
    <citation type="journal article" date="2018" name="Nat. Biotechnol.">
        <title>A standardized bacterial taxonomy based on genome phylogeny substantially revises the tree of life.</title>
        <authorList>
            <person name="Parks D.H."/>
            <person name="Chuvochina M."/>
            <person name="Waite D.W."/>
            <person name="Rinke C."/>
            <person name="Skarshewski A."/>
            <person name="Chaumeil P.A."/>
            <person name="Hugenholtz P."/>
        </authorList>
    </citation>
    <scope>NUCLEOTIDE SEQUENCE [LARGE SCALE GENOMIC DNA]</scope>
    <source>
        <strain evidence="3">UBA8672</strain>
    </source>
</reference>
<dbReference type="Gene3D" id="1.10.260.40">
    <property type="entry name" value="lambda repressor-like DNA-binding domains"/>
    <property type="match status" value="1"/>
</dbReference>
<dbReference type="SUPFAM" id="SSF51182">
    <property type="entry name" value="RmlC-like cupins"/>
    <property type="match status" value="1"/>
</dbReference>
<dbReference type="SUPFAM" id="SSF47413">
    <property type="entry name" value="lambda repressor-like DNA-binding domains"/>
    <property type="match status" value="1"/>
</dbReference>